<evidence type="ECO:0000313" key="3">
    <source>
        <dbReference type="Proteomes" id="UP000635387"/>
    </source>
</evidence>
<evidence type="ECO:0000313" key="2">
    <source>
        <dbReference type="EMBL" id="GHH14726.1"/>
    </source>
</evidence>
<comment type="caution">
    <text evidence="2">The sequence shown here is derived from an EMBL/GenBank/DDBJ whole genome shotgun (WGS) entry which is preliminary data.</text>
</comment>
<evidence type="ECO:0000256" key="1">
    <source>
        <dbReference type="SAM" id="MobiDB-lite"/>
    </source>
</evidence>
<feature type="compositionally biased region" description="Gly residues" evidence="1">
    <location>
        <begin position="102"/>
        <end position="112"/>
    </location>
</feature>
<feature type="region of interest" description="Disordered" evidence="1">
    <location>
        <begin position="93"/>
        <end position="112"/>
    </location>
</feature>
<dbReference type="EMBL" id="BNAY01000003">
    <property type="protein sequence ID" value="GHH14726.1"/>
    <property type="molecule type" value="Genomic_DNA"/>
</dbReference>
<accession>A0ABQ3LGB3</accession>
<dbReference type="Proteomes" id="UP000635387">
    <property type="component" value="Unassembled WGS sequence"/>
</dbReference>
<sequence length="112" mass="11080">MFAGGIGAAVVQAKRQPAVAEATVVADLEHLLVKPGAFGLDQVVRDAAVALGQPVVPGADRVGLDFEAQPEDGLFRGLVEADGVAAGCRGFGPAGQKQCGAGDSGGGRAAQQ</sequence>
<reference evidence="3" key="1">
    <citation type="journal article" date="2019" name="Int. J. Syst. Evol. Microbiol.">
        <title>The Global Catalogue of Microorganisms (GCM) 10K type strain sequencing project: providing services to taxonomists for standard genome sequencing and annotation.</title>
        <authorList>
            <consortium name="The Broad Institute Genomics Platform"/>
            <consortium name="The Broad Institute Genome Sequencing Center for Infectious Disease"/>
            <person name="Wu L."/>
            <person name="Ma J."/>
        </authorList>
    </citation>
    <scope>NUCLEOTIDE SEQUENCE [LARGE SCALE GENOMIC DNA]</scope>
    <source>
        <strain evidence="3">CGMCC 4.7683</strain>
    </source>
</reference>
<organism evidence="2 3">
    <name type="scientific">Amycolatopsis oliviviridis</name>
    <dbReference type="NCBI Taxonomy" id="1471590"/>
    <lineage>
        <taxon>Bacteria</taxon>
        <taxon>Bacillati</taxon>
        <taxon>Actinomycetota</taxon>
        <taxon>Actinomycetes</taxon>
        <taxon>Pseudonocardiales</taxon>
        <taxon>Pseudonocardiaceae</taxon>
        <taxon>Amycolatopsis</taxon>
    </lineage>
</organism>
<gene>
    <name evidence="2" type="ORF">GCM10017790_28370</name>
</gene>
<protein>
    <submittedName>
        <fullName evidence="2">Uncharacterized protein</fullName>
    </submittedName>
</protein>
<name>A0ABQ3LGB3_9PSEU</name>
<keyword evidence="3" id="KW-1185">Reference proteome</keyword>
<proteinExistence type="predicted"/>